<evidence type="ECO:0000256" key="1">
    <source>
        <dbReference type="ARBA" id="ARBA00005254"/>
    </source>
</evidence>
<organism evidence="3 4">
    <name type="scientific">Aciditerrimonas ferrireducens</name>
    <dbReference type="NCBI Taxonomy" id="667306"/>
    <lineage>
        <taxon>Bacteria</taxon>
        <taxon>Bacillati</taxon>
        <taxon>Actinomycetota</taxon>
        <taxon>Acidimicrobiia</taxon>
        <taxon>Acidimicrobiales</taxon>
        <taxon>Acidimicrobiaceae</taxon>
        <taxon>Aciditerrimonas</taxon>
    </lineage>
</organism>
<proteinExistence type="inferred from homology"/>
<dbReference type="Pfam" id="PF00378">
    <property type="entry name" value="ECH_1"/>
    <property type="match status" value="1"/>
</dbReference>
<sequence length="261" mass="27685">MQNPVLVERSAGVVTVTLNRPERKNAANAATWQALWETLVEVRRRAEDRVVVLTGAGGDFCSGADLADGAGLSGNPDDHRLRGMLFLGEVVQALHDLPQPTIAKIRGVAAGAGLSLALGCDLTVVARSARLTTIFAKRGLSLDAGASWLLPRLVGLHRAKELAFFGGMLSAEDAKRLGLVNRVVEDDQLDAVVADWAAELAAGPPLALAMTKRLLDHGSRSSLAEALDAEAFAQSVNFSTADTAEALQAFLEKRTPRFQGR</sequence>
<evidence type="ECO:0000313" key="4">
    <source>
        <dbReference type="Proteomes" id="UP001589788"/>
    </source>
</evidence>
<dbReference type="CDD" id="cd06558">
    <property type="entry name" value="crotonase-like"/>
    <property type="match status" value="1"/>
</dbReference>
<dbReference type="InterPro" id="IPR001753">
    <property type="entry name" value="Enoyl-CoA_hydra/iso"/>
</dbReference>
<dbReference type="PANTHER" id="PTHR43459:SF1">
    <property type="entry name" value="EG:BACN32G11.4 PROTEIN"/>
    <property type="match status" value="1"/>
</dbReference>
<dbReference type="SUPFAM" id="SSF52096">
    <property type="entry name" value="ClpP/crotonase"/>
    <property type="match status" value="1"/>
</dbReference>
<protein>
    <submittedName>
        <fullName evidence="3">Enoyl-CoA hydratase/isomerase family protein</fullName>
    </submittedName>
</protein>
<comment type="similarity">
    <text evidence="1 2">Belongs to the enoyl-CoA hydratase/isomerase family.</text>
</comment>
<keyword evidence="4" id="KW-1185">Reference proteome</keyword>
<evidence type="ECO:0000256" key="2">
    <source>
        <dbReference type="RuleBase" id="RU003707"/>
    </source>
</evidence>
<gene>
    <name evidence="3" type="ORF">ACFFRE_05705</name>
</gene>
<dbReference type="PANTHER" id="PTHR43459">
    <property type="entry name" value="ENOYL-COA HYDRATASE"/>
    <property type="match status" value="1"/>
</dbReference>
<dbReference type="PROSITE" id="PS00166">
    <property type="entry name" value="ENOYL_COA_HYDRATASE"/>
    <property type="match status" value="1"/>
</dbReference>
<dbReference type="InterPro" id="IPR029045">
    <property type="entry name" value="ClpP/crotonase-like_dom_sf"/>
</dbReference>
<dbReference type="Proteomes" id="UP001589788">
    <property type="component" value="Unassembled WGS sequence"/>
</dbReference>
<dbReference type="InterPro" id="IPR018376">
    <property type="entry name" value="Enoyl-CoA_hyd/isom_CS"/>
</dbReference>
<reference evidence="3 4" key="1">
    <citation type="submission" date="2024-09" db="EMBL/GenBank/DDBJ databases">
        <authorList>
            <person name="Sun Q."/>
            <person name="Mori K."/>
        </authorList>
    </citation>
    <scope>NUCLEOTIDE SEQUENCE [LARGE SCALE GENOMIC DNA]</scope>
    <source>
        <strain evidence="3 4">JCM 15389</strain>
    </source>
</reference>
<dbReference type="Gene3D" id="1.10.12.10">
    <property type="entry name" value="Lyase 2-enoyl-coa Hydratase, Chain A, domain 2"/>
    <property type="match status" value="1"/>
</dbReference>
<comment type="caution">
    <text evidence="3">The sequence shown here is derived from an EMBL/GenBank/DDBJ whole genome shotgun (WGS) entry which is preliminary data.</text>
</comment>
<dbReference type="EMBL" id="JBHLYQ010000040">
    <property type="protein sequence ID" value="MFC0081640.1"/>
    <property type="molecule type" value="Genomic_DNA"/>
</dbReference>
<dbReference type="RefSeq" id="WP_377788928.1">
    <property type="nucleotide sequence ID" value="NZ_JBHLYQ010000040.1"/>
</dbReference>
<dbReference type="Gene3D" id="3.90.226.10">
    <property type="entry name" value="2-enoyl-CoA Hydratase, Chain A, domain 1"/>
    <property type="match status" value="1"/>
</dbReference>
<name>A0ABV6C1S5_9ACTN</name>
<accession>A0ABV6C1S5</accession>
<evidence type="ECO:0000313" key="3">
    <source>
        <dbReference type="EMBL" id="MFC0081640.1"/>
    </source>
</evidence>
<dbReference type="InterPro" id="IPR014748">
    <property type="entry name" value="Enoyl-CoA_hydra_C"/>
</dbReference>